<keyword evidence="1" id="KW-0472">Membrane</keyword>
<feature type="transmembrane region" description="Helical" evidence="1">
    <location>
        <begin position="41"/>
        <end position="60"/>
    </location>
</feature>
<gene>
    <name evidence="2" type="ORF">SAMN04488693_10519</name>
</gene>
<evidence type="ECO:0000313" key="2">
    <source>
        <dbReference type="EMBL" id="SDI00040.1"/>
    </source>
</evidence>
<evidence type="ECO:0000313" key="3">
    <source>
        <dbReference type="Proteomes" id="UP000199258"/>
    </source>
</evidence>
<sequence length="118" mass="12321">MEFLRNLLLVLHFVGLAAILGGVIAQIRSMRTGGAVVTPGIMHGSWLQLITGLGLVGVLEAGDLAEVDNIKIGVKLLVMIAVVVLAFLNRRKDAVPSGILGAIGGLTLLNIIVAVFWG</sequence>
<keyword evidence="1" id="KW-1133">Transmembrane helix</keyword>
<feature type="transmembrane region" description="Helical" evidence="1">
    <location>
        <begin position="94"/>
        <end position="117"/>
    </location>
</feature>
<evidence type="ECO:0008006" key="4">
    <source>
        <dbReference type="Google" id="ProtNLM"/>
    </source>
</evidence>
<dbReference type="OrthoDB" id="3830423at2"/>
<keyword evidence="3" id="KW-1185">Reference proteome</keyword>
<reference evidence="2 3" key="1">
    <citation type="submission" date="2016-10" db="EMBL/GenBank/DDBJ databases">
        <authorList>
            <person name="de Groot N.N."/>
        </authorList>
    </citation>
    <scope>NUCLEOTIDE SEQUENCE [LARGE SCALE GENOMIC DNA]</scope>
    <source>
        <strain evidence="2 3">NP_1H</strain>
    </source>
</reference>
<protein>
    <recommendedName>
        <fullName evidence="4">Integral membrane protein</fullName>
    </recommendedName>
</protein>
<name>A0A1G8H0M2_9MICC</name>
<dbReference type="AlphaFoldDB" id="A0A1G8H0M2"/>
<dbReference type="STRING" id="335973.SAMN04488693_10519"/>
<proteinExistence type="predicted"/>
<feature type="transmembrane region" description="Helical" evidence="1">
    <location>
        <begin position="72"/>
        <end position="88"/>
    </location>
</feature>
<organism evidence="2 3">
    <name type="scientific">Arthrobacter subterraneus</name>
    <dbReference type="NCBI Taxonomy" id="335973"/>
    <lineage>
        <taxon>Bacteria</taxon>
        <taxon>Bacillati</taxon>
        <taxon>Actinomycetota</taxon>
        <taxon>Actinomycetes</taxon>
        <taxon>Micrococcales</taxon>
        <taxon>Micrococcaceae</taxon>
        <taxon>Arthrobacter</taxon>
    </lineage>
</organism>
<dbReference type="Proteomes" id="UP000199258">
    <property type="component" value="Unassembled WGS sequence"/>
</dbReference>
<dbReference type="EMBL" id="FNDT01000005">
    <property type="protein sequence ID" value="SDI00040.1"/>
    <property type="molecule type" value="Genomic_DNA"/>
</dbReference>
<dbReference type="RefSeq" id="WP_090585567.1">
    <property type="nucleotide sequence ID" value="NZ_FNDT01000005.1"/>
</dbReference>
<accession>A0A1G8H0M2</accession>
<evidence type="ECO:0000256" key="1">
    <source>
        <dbReference type="SAM" id="Phobius"/>
    </source>
</evidence>
<keyword evidence="1" id="KW-0812">Transmembrane</keyword>